<dbReference type="Proteomes" id="UP000268093">
    <property type="component" value="Unassembled WGS sequence"/>
</dbReference>
<comment type="caution">
    <text evidence="1">The sequence shown here is derived from an EMBL/GenBank/DDBJ whole genome shotgun (WGS) entry which is preliminary data.</text>
</comment>
<evidence type="ECO:0000313" key="2">
    <source>
        <dbReference type="Proteomes" id="UP000268093"/>
    </source>
</evidence>
<dbReference type="InterPro" id="IPR004088">
    <property type="entry name" value="KH_dom_type_1"/>
</dbReference>
<keyword evidence="2" id="KW-1185">Reference proteome</keyword>
<dbReference type="PANTHER" id="PTHR10288">
    <property type="entry name" value="KH DOMAIN CONTAINING RNA BINDING PROTEIN"/>
    <property type="match status" value="1"/>
</dbReference>
<dbReference type="InterPro" id="IPR004087">
    <property type="entry name" value="KH_dom"/>
</dbReference>
<protein>
    <submittedName>
        <fullName evidence="1">Uncharacterized protein</fullName>
    </submittedName>
</protein>
<dbReference type="OrthoDB" id="5204190at2759"/>
<dbReference type="Gene3D" id="3.30.1370.10">
    <property type="entry name" value="K Homology domain, type 1"/>
    <property type="match status" value="3"/>
</dbReference>
<dbReference type="Pfam" id="PF00013">
    <property type="entry name" value="KH_1"/>
    <property type="match status" value="3"/>
</dbReference>
<evidence type="ECO:0000313" key="1">
    <source>
        <dbReference type="EMBL" id="RUP47817.1"/>
    </source>
</evidence>
<proteinExistence type="predicted"/>
<dbReference type="PROSITE" id="PS50084">
    <property type="entry name" value="KH_TYPE_1"/>
    <property type="match status" value="3"/>
</dbReference>
<gene>
    <name evidence="1" type="ORF">BC936DRAFT_145305</name>
</gene>
<organism evidence="1 2">
    <name type="scientific">Jimgerdemannia flammicorona</name>
    <dbReference type="NCBI Taxonomy" id="994334"/>
    <lineage>
        <taxon>Eukaryota</taxon>
        <taxon>Fungi</taxon>
        <taxon>Fungi incertae sedis</taxon>
        <taxon>Mucoromycota</taxon>
        <taxon>Mucoromycotina</taxon>
        <taxon>Endogonomycetes</taxon>
        <taxon>Endogonales</taxon>
        <taxon>Endogonaceae</taxon>
        <taxon>Jimgerdemannia</taxon>
    </lineage>
</organism>
<dbReference type="GO" id="GO:0003723">
    <property type="term" value="F:RNA binding"/>
    <property type="evidence" value="ECO:0007669"/>
    <property type="project" value="UniProtKB-UniRule"/>
</dbReference>
<name>A0A433DAB9_9FUNG</name>
<dbReference type="EMBL" id="RBNI01004068">
    <property type="protein sequence ID" value="RUP47817.1"/>
    <property type="molecule type" value="Genomic_DNA"/>
</dbReference>
<dbReference type="SUPFAM" id="SSF54791">
    <property type="entry name" value="Eukaryotic type KH-domain (KH-domain type I)"/>
    <property type="match status" value="3"/>
</dbReference>
<sequence>MSDSGDSKSYNAVPPPPSLSSAGPTVDFNDALSRVKAIAARLAKQNPTSVAVPAPPPAPAQGVKRSFDFGDDPSSRSQDDGEDRDRDAYTRNRSSASETSSHDGYGDYGREAKRNALDSGSSRPSYNAGGESRRFGLGSEERKAQSAYGSGVTQPAATIQQEFTVPNSLVGLVIGKGGENLKRIERTSGAKVQFSQDQPSTDPDRRVTVTGRHEDVKSAREMIQQALDDARAADLARRGSGPGLTASAAAVGRMTLTITIPSAKVGLVIGRGGETIRDLQDRSGAKIMVTPDNAAEKAAERTVNLVGEDDAIQRAKALIDEIVNADAGIDKVTPSRDWSAYRQPAPNDETGSQGSGGGGSAYGGSGGRGGELMRNSYGEPPRREERERVHNPMETRMERLERMEREGRQEPRQQHDFHAERGEYGQGERGGYGPRRSEESETIQVPNDSVGFIIGKGGETVRMLQDQSGAKIKVEQVRGGPPSAERNVFIYGKPPHDVDLNIGAHRAGSNLCRYMLRLRQMYGP</sequence>
<accession>A0A433DAB9</accession>
<dbReference type="InterPro" id="IPR036612">
    <property type="entry name" value="KH_dom_type_1_sf"/>
</dbReference>
<dbReference type="SMART" id="SM00322">
    <property type="entry name" value="KH"/>
    <property type="match status" value="3"/>
</dbReference>
<reference evidence="1 2" key="1">
    <citation type="journal article" date="2018" name="New Phytol.">
        <title>Phylogenomics of Endogonaceae and evolution of mycorrhizas within Mucoromycota.</title>
        <authorList>
            <person name="Chang Y."/>
            <person name="Desiro A."/>
            <person name="Na H."/>
            <person name="Sandor L."/>
            <person name="Lipzen A."/>
            <person name="Clum A."/>
            <person name="Barry K."/>
            <person name="Grigoriev I.V."/>
            <person name="Martin F.M."/>
            <person name="Stajich J.E."/>
            <person name="Smith M.E."/>
            <person name="Bonito G."/>
            <person name="Spatafora J.W."/>
        </authorList>
    </citation>
    <scope>NUCLEOTIDE SEQUENCE [LARGE SCALE GENOMIC DNA]</scope>
    <source>
        <strain evidence="1 2">GMNB39</strain>
    </source>
</reference>